<name>A0AAF0ZPN2_SOLVR</name>
<accession>A0AAF0ZPN2</accession>
<evidence type="ECO:0000313" key="2">
    <source>
        <dbReference type="EMBL" id="WMV47327.1"/>
    </source>
</evidence>
<evidence type="ECO:0000313" key="3">
    <source>
        <dbReference type="Proteomes" id="UP001234989"/>
    </source>
</evidence>
<keyword evidence="3" id="KW-1185">Reference proteome</keyword>
<feature type="region of interest" description="Disordered" evidence="1">
    <location>
        <begin position="17"/>
        <end position="41"/>
    </location>
</feature>
<protein>
    <submittedName>
        <fullName evidence="2">Uncharacterized protein</fullName>
    </submittedName>
</protein>
<dbReference type="Proteomes" id="UP001234989">
    <property type="component" value="Chromosome 9"/>
</dbReference>
<sequence length="97" mass="11389">MIAKIDVAIVEIGKLKKDRYNRPNDRPKPKGQARPEGNRTKEMLTRIFNKVEQFDKVLKDLKNDFYTLTQMVASHSMSIEKLETQMFQISTHLNPRQ</sequence>
<gene>
    <name evidence="2" type="ORF">MTR67_040712</name>
</gene>
<reference evidence="2" key="1">
    <citation type="submission" date="2023-08" db="EMBL/GenBank/DDBJ databases">
        <title>A de novo genome assembly of Solanum verrucosum Schlechtendal, a Mexican diploid species geographically isolated from the other diploid A-genome species in potato relatives.</title>
        <authorList>
            <person name="Hosaka K."/>
        </authorList>
    </citation>
    <scope>NUCLEOTIDE SEQUENCE</scope>
    <source>
        <tissue evidence="2">Young leaves</tissue>
    </source>
</reference>
<proteinExistence type="predicted"/>
<evidence type="ECO:0000256" key="1">
    <source>
        <dbReference type="SAM" id="MobiDB-lite"/>
    </source>
</evidence>
<dbReference type="EMBL" id="CP133620">
    <property type="protein sequence ID" value="WMV47327.1"/>
    <property type="molecule type" value="Genomic_DNA"/>
</dbReference>
<feature type="compositionally biased region" description="Basic and acidic residues" evidence="1">
    <location>
        <begin position="17"/>
        <end position="28"/>
    </location>
</feature>
<organism evidence="2 3">
    <name type="scientific">Solanum verrucosum</name>
    <dbReference type="NCBI Taxonomy" id="315347"/>
    <lineage>
        <taxon>Eukaryota</taxon>
        <taxon>Viridiplantae</taxon>
        <taxon>Streptophyta</taxon>
        <taxon>Embryophyta</taxon>
        <taxon>Tracheophyta</taxon>
        <taxon>Spermatophyta</taxon>
        <taxon>Magnoliopsida</taxon>
        <taxon>eudicotyledons</taxon>
        <taxon>Gunneridae</taxon>
        <taxon>Pentapetalae</taxon>
        <taxon>asterids</taxon>
        <taxon>lamiids</taxon>
        <taxon>Solanales</taxon>
        <taxon>Solanaceae</taxon>
        <taxon>Solanoideae</taxon>
        <taxon>Solaneae</taxon>
        <taxon>Solanum</taxon>
    </lineage>
</organism>
<dbReference type="AlphaFoldDB" id="A0AAF0ZPN2"/>